<reference evidence="1 2" key="1">
    <citation type="submission" date="2019-09" db="EMBL/GenBank/DDBJ databases">
        <title>Genome sequence of Hymenobacter sp. M3.</title>
        <authorList>
            <person name="Srinivasan S."/>
        </authorList>
    </citation>
    <scope>NUCLEOTIDE SEQUENCE [LARGE SCALE GENOMIC DNA]</scope>
    <source>
        <strain evidence="1 2">M3</strain>
    </source>
</reference>
<sequence>MPRLLLHVGLVLSLGLSGGWAARAATAVPDTLPHGRFLRPAVRIGELIDYELVYRHNPALNVVFPDSTADFKPFEYVKRRYWPTLTRQGVSLDRCRYTLRTFALDSTLQLGLPITLLRGQDTLLLRTPPALVRVQFSAPALPPGADLPPLRQNTTPLPVPPRFNYPYWLAAAALLLVVAAIGWWSFGRRLSRRFQLYKLRRNHVYFLAQYARHLERYELSRSLANMERAITLWKNYLTRLEENALNTLTTKEIVAHYENDPDVRTALQLSDRVIYGNQLPDEVADQTDQALELLRRFADRRYASVAAAFLHRPAEASPVNARP</sequence>
<dbReference type="RefSeq" id="WP_151080331.1">
    <property type="nucleotide sequence ID" value="NZ_CP047647.1"/>
</dbReference>
<accession>A0A7L4ZS10</accession>
<comment type="caution">
    <text evidence="1">The sequence shown here is derived from an EMBL/GenBank/DDBJ whole genome shotgun (WGS) entry which is preliminary data.</text>
</comment>
<evidence type="ECO:0000313" key="1">
    <source>
        <dbReference type="EMBL" id="KAA9327123.1"/>
    </source>
</evidence>
<protein>
    <submittedName>
        <fullName evidence="1">Uncharacterized protein</fullName>
    </submittedName>
</protein>
<keyword evidence="2" id="KW-1185">Reference proteome</keyword>
<organism evidence="1 2">
    <name type="scientific">Hymenobacter busanensis</name>
    <dbReference type="NCBI Taxonomy" id="2607656"/>
    <lineage>
        <taxon>Bacteria</taxon>
        <taxon>Pseudomonadati</taxon>
        <taxon>Bacteroidota</taxon>
        <taxon>Cytophagia</taxon>
        <taxon>Cytophagales</taxon>
        <taxon>Hymenobacteraceae</taxon>
        <taxon>Hymenobacter</taxon>
    </lineage>
</organism>
<evidence type="ECO:0000313" key="2">
    <source>
        <dbReference type="Proteomes" id="UP000326380"/>
    </source>
</evidence>
<dbReference type="EMBL" id="VTWU01000007">
    <property type="protein sequence ID" value="KAA9327123.1"/>
    <property type="molecule type" value="Genomic_DNA"/>
</dbReference>
<proteinExistence type="predicted"/>
<dbReference type="Proteomes" id="UP000326380">
    <property type="component" value="Unassembled WGS sequence"/>
</dbReference>
<name>A0A7L4ZS10_9BACT</name>
<dbReference type="AlphaFoldDB" id="A0A7L4ZS10"/>
<gene>
    <name evidence="1" type="ORF">F0P96_17955</name>
</gene>